<evidence type="ECO:0000313" key="4">
    <source>
        <dbReference type="EMBL" id="SBT41071.1"/>
    </source>
</evidence>
<accession>A0A1A8ZB23</accession>
<dbReference type="Proteomes" id="UP000078550">
    <property type="component" value="Unassembled WGS sequence"/>
</dbReference>
<evidence type="ECO:0000313" key="3">
    <source>
        <dbReference type="EMBL" id="SBT40734.1"/>
    </source>
</evidence>
<dbReference type="AlphaFoldDB" id="A0A1A8ZB23"/>
<proteinExistence type="predicted"/>
<reference evidence="5" key="2">
    <citation type="submission" date="2016-05" db="EMBL/GenBank/DDBJ databases">
        <authorList>
            <person name="Naeem Raeece"/>
        </authorList>
    </citation>
    <scope>NUCLEOTIDE SEQUENCE [LARGE SCALE GENOMIC DNA]</scope>
</reference>
<evidence type="ECO:0000256" key="1">
    <source>
        <dbReference type="SAM" id="MobiDB-lite"/>
    </source>
</evidence>
<feature type="compositionally biased region" description="Polar residues" evidence="1">
    <location>
        <begin position="225"/>
        <end position="258"/>
    </location>
</feature>
<keyword evidence="4" id="KW-0477">Merozoite</keyword>
<evidence type="ECO:0000313" key="5">
    <source>
        <dbReference type="Proteomes" id="UP000078550"/>
    </source>
</evidence>
<protein>
    <submittedName>
        <fullName evidence="4">Merozoite surface protein 7</fullName>
    </submittedName>
</protein>
<feature type="region of interest" description="Disordered" evidence="1">
    <location>
        <begin position="104"/>
        <end position="260"/>
    </location>
</feature>
<organism evidence="4 5">
    <name type="scientific">Plasmodium ovale wallikeri</name>
    <dbReference type="NCBI Taxonomy" id="864142"/>
    <lineage>
        <taxon>Eukaryota</taxon>
        <taxon>Sar</taxon>
        <taxon>Alveolata</taxon>
        <taxon>Apicomplexa</taxon>
        <taxon>Aconoidasida</taxon>
        <taxon>Haemosporida</taxon>
        <taxon>Plasmodiidae</taxon>
        <taxon>Plasmodium</taxon>
        <taxon>Plasmodium (Plasmodium)</taxon>
    </lineage>
</organism>
<gene>
    <name evidence="3" type="ORF">POVWA1_042700</name>
    <name evidence="4" type="ORF">POVWA2_041200</name>
</gene>
<reference evidence="6" key="3">
    <citation type="submission" date="2016-05" db="EMBL/GenBank/DDBJ databases">
        <authorList>
            <person name="Naeem R."/>
        </authorList>
    </citation>
    <scope>NUCLEOTIDE SEQUENCE [LARGE SCALE GENOMIC DNA]</scope>
</reference>
<dbReference type="Pfam" id="PF12948">
    <property type="entry name" value="MSP7_C"/>
    <property type="match status" value="1"/>
</dbReference>
<feature type="domain" description="Merozoite surface protein C-terminal" evidence="2">
    <location>
        <begin position="263"/>
        <end position="386"/>
    </location>
</feature>
<evidence type="ECO:0000313" key="6">
    <source>
        <dbReference type="Proteomes" id="UP000078555"/>
    </source>
</evidence>
<feature type="compositionally biased region" description="Basic and acidic residues" evidence="1">
    <location>
        <begin position="188"/>
        <end position="200"/>
    </location>
</feature>
<evidence type="ECO:0000259" key="2">
    <source>
        <dbReference type="Pfam" id="PF12948"/>
    </source>
</evidence>
<feature type="compositionally biased region" description="Acidic residues" evidence="1">
    <location>
        <begin position="108"/>
        <end position="134"/>
    </location>
</feature>
<keyword evidence="6" id="KW-1185">Reference proteome</keyword>
<dbReference type="EMBL" id="FLRD01000115">
    <property type="protein sequence ID" value="SBT40734.1"/>
    <property type="molecule type" value="Genomic_DNA"/>
</dbReference>
<dbReference type="Proteomes" id="UP000078555">
    <property type="component" value="Unassembled WGS sequence"/>
</dbReference>
<feature type="compositionally biased region" description="Acidic residues" evidence="1">
    <location>
        <begin position="149"/>
        <end position="162"/>
    </location>
</feature>
<dbReference type="InterPro" id="IPR024781">
    <property type="entry name" value="MSP_C"/>
</dbReference>
<dbReference type="EMBL" id="FLRE01000155">
    <property type="protein sequence ID" value="SBT41071.1"/>
    <property type="molecule type" value="Genomic_DNA"/>
</dbReference>
<name>A0A1A8ZB23_PLAOA</name>
<reference evidence="4" key="1">
    <citation type="submission" date="2016-05" db="EMBL/GenBank/DDBJ databases">
        <authorList>
            <person name="Lavstsen T."/>
            <person name="Jespersen J.S."/>
        </authorList>
    </citation>
    <scope>NUCLEOTIDE SEQUENCE [LARGE SCALE GENOMIC DNA]</scope>
</reference>
<sequence>MNFISGEKNENFEEDVINMLKEKLGNVYNIGPNNTNDVNNIIELFKRQIEEMHMYKKKHGTEDIGQKFLNELDVPHEEKKKIFGVDEDDLDNYDEDFLGQSKTIIKGEEDDQGEDDSDEEGPSEGDSGEGDPGEDGPSGDPPDGPPALSEEDENDEKPDAENPESYAKLDSREATAPGAAGDNVVLGKTEKDETKEEHTPNIDGSLPGETQRKETVLNPQPEGPQVNQQERSPSAVQTTPSRGGATTNKHTDQTTSKATAPEVKYLKNLYDDILGETNQDSAVNTLKRHSNYNDIKKEHALPMSSKEYAMVKKLFGDCFKKGSDDNANATCVINVFTKMLDDKAFRQEFENVVNGIYGFAKRNSYLNEERWTGENANNAFFKNVVNMMNTL</sequence>